<keyword evidence="3 4" id="KW-0949">S-adenosyl-L-methionine</keyword>
<evidence type="ECO:0000313" key="7">
    <source>
        <dbReference type="Proteomes" id="UP000571950"/>
    </source>
</evidence>
<dbReference type="InterPro" id="IPR030390">
    <property type="entry name" value="MeTrfase_TrmA_AS"/>
</dbReference>
<evidence type="ECO:0000256" key="5">
    <source>
        <dbReference type="PROSITE-ProRule" id="PRU10015"/>
    </source>
</evidence>
<evidence type="ECO:0000256" key="4">
    <source>
        <dbReference type="PROSITE-ProRule" id="PRU01024"/>
    </source>
</evidence>
<dbReference type="EC" id="2.1.1.190" evidence="6"/>
<feature type="active site" evidence="5">
    <location>
        <position position="362"/>
    </location>
</feature>
<dbReference type="RefSeq" id="WP_188070967.1">
    <property type="nucleotide sequence ID" value="NZ_JACIDT010000003.1"/>
</dbReference>
<feature type="binding site" evidence="4">
    <location>
        <position position="270"/>
    </location>
    <ligand>
        <name>S-adenosyl-L-methionine</name>
        <dbReference type="ChEBI" id="CHEBI:59789"/>
    </ligand>
</feature>
<dbReference type="PANTHER" id="PTHR11061:SF49">
    <property type="entry name" value="23S RRNA (URACIL(1939)-C(5))-METHYLTRANSFERASE RLMD"/>
    <property type="match status" value="1"/>
</dbReference>
<protein>
    <submittedName>
        <fullName evidence="6">23S rRNA (Uracil1939-C5)-methyltransferase</fullName>
        <ecNumber evidence="6">2.1.1.190</ecNumber>
    </submittedName>
</protein>
<organism evidence="6 7">
    <name type="scientific">Sphingobium jiangsuense</name>
    <dbReference type="NCBI Taxonomy" id="870476"/>
    <lineage>
        <taxon>Bacteria</taxon>
        <taxon>Pseudomonadati</taxon>
        <taxon>Pseudomonadota</taxon>
        <taxon>Alphaproteobacteria</taxon>
        <taxon>Sphingomonadales</taxon>
        <taxon>Sphingomonadaceae</taxon>
        <taxon>Sphingobium</taxon>
    </lineage>
</organism>
<accession>A0A7W6BPC7</accession>
<dbReference type="GO" id="GO:0070475">
    <property type="term" value="P:rRNA base methylation"/>
    <property type="evidence" value="ECO:0007669"/>
    <property type="project" value="TreeGrafter"/>
</dbReference>
<dbReference type="SUPFAM" id="SSF53335">
    <property type="entry name" value="S-adenosyl-L-methionine-dependent methyltransferases"/>
    <property type="match status" value="1"/>
</dbReference>
<dbReference type="Proteomes" id="UP000571950">
    <property type="component" value="Unassembled WGS sequence"/>
</dbReference>
<feature type="binding site" evidence="4">
    <location>
        <position position="290"/>
    </location>
    <ligand>
        <name>S-adenosyl-L-methionine</name>
        <dbReference type="ChEBI" id="CHEBI:59789"/>
    </ligand>
</feature>
<evidence type="ECO:0000256" key="2">
    <source>
        <dbReference type="ARBA" id="ARBA00022679"/>
    </source>
</evidence>
<dbReference type="InterPro" id="IPR029063">
    <property type="entry name" value="SAM-dependent_MTases_sf"/>
</dbReference>
<dbReference type="AlphaFoldDB" id="A0A7W6BPC7"/>
<comment type="similarity">
    <text evidence="4">Belongs to the class I-like SAM-binding methyltransferase superfamily. RNA M5U methyltransferase family.</text>
</comment>
<dbReference type="PROSITE" id="PS01230">
    <property type="entry name" value="TRMA_1"/>
    <property type="match status" value="1"/>
</dbReference>
<dbReference type="CDD" id="cd02440">
    <property type="entry name" value="AdoMet_MTases"/>
    <property type="match status" value="1"/>
</dbReference>
<proteinExistence type="inferred from homology"/>
<feature type="binding site" evidence="4">
    <location>
        <position position="336"/>
    </location>
    <ligand>
        <name>S-adenosyl-L-methionine</name>
        <dbReference type="ChEBI" id="CHEBI:59789"/>
    </ligand>
</feature>
<keyword evidence="7" id="KW-1185">Reference proteome</keyword>
<dbReference type="PROSITE" id="PS51687">
    <property type="entry name" value="SAM_MT_RNA_M5U"/>
    <property type="match status" value="1"/>
</dbReference>
<evidence type="ECO:0000256" key="1">
    <source>
        <dbReference type="ARBA" id="ARBA00022603"/>
    </source>
</evidence>
<dbReference type="GO" id="GO:0070041">
    <property type="term" value="F:rRNA (uridine-C5-)-methyltransferase activity"/>
    <property type="evidence" value="ECO:0007669"/>
    <property type="project" value="TreeGrafter"/>
</dbReference>
<reference evidence="6 7" key="1">
    <citation type="submission" date="2020-08" db="EMBL/GenBank/DDBJ databases">
        <title>Genomic Encyclopedia of Type Strains, Phase IV (KMG-IV): sequencing the most valuable type-strain genomes for metagenomic binning, comparative biology and taxonomic classification.</title>
        <authorList>
            <person name="Goeker M."/>
        </authorList>
    </citation>
    <scope>NUCLEOTIDE SEQUENCE [LARGE SCALE GENOMIC DNA]</scope>
    <source>
        <strain evidence="6 7">DSM 26189</strain>
    </source>
</reference>
<feature type="active site" description="Nucleophile" evidence="4">
    <location>
        <position position="362"/>
    </location>
</feature>
<comment type="caution">
    <text evidence="6">The sequence shown here is derived from an EMBL/GenBank/DDBJ whole genome shotgun (WGS) entry which is preliminary data.</text>
</comment>
<dbReference type="EMBL" id="JACIDT010000003">
    <property type="protein sequence ID" value="MBB3925404.1"/>
    <property type="molecule type" value="Genomic_DNA"/>
</dbReference>
<gene>
    <name evidence="6" type="ORF">GGR43_001117</name>
</gene>
<keyword evidence="2 4" id="KW-0808">Transferase</keyword>
<feature type="binding site" evidence="4">
    <location>
        <position position="243"/>
    </location>
    <ligand>
        <name>S-adenosyl-L-methionine</name>
        <dbReference type="ChEBI" id="CHEBI:59789"/>
    </ligand>
</feature>
<dbReference type="Gene3D" id="2.40.50.1070">
    <property type="match status" value="1"/>
</dbReference>
<dbReference type="InterPro" id="IPR010280">
    <property type="entry name" value="U5_MeTrfase_fam"/>
</dbReference>
<evidence type="ECO:0000313" key="6">
    <source>
        <dbReference type="EMBL" id="MBB3925404.1"/>
    </source>
</evidence>
<name>A0A7W6BPC7_9SPHN</name>
<dbReference type="Gene3D" id="3.40.50.150">
    <property type="entry name" value="Vaccinia Virus protein VP39"/>
    <property type="match status" value="1"/>
</dbReference>
<dbReference type="Pfam" id="PF05958">
    <property type="entry name" value="tRNA_U5-meth_tr"/>
    <property type="match status" value="1"/>
</dbReference>
<evidence type="ECO:0000256" key="3">
    <source>
        <dbReference type="ARBA" id="ARBA00022691"/>
    </source>
</evidence>
<dbReference type="PANTHER" id="PTHR11061">
    <property type="entry name" value="RNA M5U METHYLTRANSFERASE"/>
    <property type="match status" value="1"/>
</dbReference>
<keyword evidence="1 4" id="KW-0489">Methyltransferase</keyword>
<sequence length="404" mass="43117">MTDISTADGPTIIRIAAKGDGVTADGRHVPMSAPGDRLRIDGGLDFGPHHADPPCRHYPLCGGCQLQHLDDESYAAYVRDRVAGALVGQGVEAGVVLPAIVSPPRSRRRAALRAGRFGRKVALGFSSENSHRIVDLSMCETLDPALFALLAPLRTLLAPMLGDRRAVQAKMTLADQGVDLLIEGVEADGLELAEALTGFAQRHGLARLSVDDGYGPQTRYEPEPVTISFGGIAVASPPYAFLQATKDGERALAEAVRPALADAAVWADLFCGMGTFALTLGEGKRVYAAEAARGLVLSLKAAANRAQRQVAADHRDLFRRPLTVEELNRFDAILLDPPRAGAREQAAQLAASQVPAIAYISCNPGSFARDAKMLAEGGYRLDSVQPVGQFRWSTHVELAAIFRR</sequence>